<feature type="region of interest" description="Disordered" evidence="1">
    <location>
        <begin position="23"/>
        <end position="50"/>
    </location>
</feature>
<evidence type="ECO:0000313" key="3">
    <source>
        <dbReference type="EMBL" id="ACK72989.1"/>
    </source>
</evidence>
<feature type="compositionally biased region" description="Polar residues" evidence="1">
    <location>
        <begin position="40"/>
        <end position="50"/>
    </location>
</feature>
<evidence type="ECO:0000259" key="2">
    <source>
        <dbReference type="Pfam" id="PF13240"/>
    </source>
</evidence>
<feature type="domain" description="Zinc-ribbon" evidence="2">
    <location>
        <begin position="157"/>
        <end position="179"/>
    </location>
</feature>
<feature type="compositionally biased region" description="Low complexity" evidence="1">
    <location>
        <begin position="27"/>
        <end position="39"/>
    </location>
</feature>
<dbReference type="Pfam" id="PF13240">
    <property type="entry name" value="Zn_Ribbon_1"/>
    <property type="match status" value="1"/>
</dbReference>
<dbReference type="KEGG" id="cyc:PCC7424_4627"/>
<dbReference type="Proteomes" id="UP000002384">
    <property type="component" value="Chromosome"/>
</dbReference>
<keyword evidence="4" id="KW-1185">Reference proteome</keyword>
<dbReference type="RefSeq" id="WP_015956572.1">
    <property type="nucleotide sequence ID" value="NC_011729.1"/>
</dbReference>
<proteinExistence type="predicted"/>
<name>B7KBL1_GLOC7</name>
<protein>
    <recommendedName>
        <fullName evidence="2">Zinc-ribbon domain-containing protein</fullName>
    </recommendedName>
</protein>
<gene>
    <name evidence="3" type="ordered locus">PCC7424_4627</name>
</gene>
<dbReference type="InterPro" id="IPR026870">
    <property type="entry name" value="Zinc_ribbon_dom"/>
</dbReference>
<dbReference type="STRING" id="65393.PCC7424_4627"/>
<accession>B7KBL1</accession>
<reference evidence="4" key="1">
    <citation type="journal article" date="2011" name="MBio">
        <title>Novel metabolic attributes of the genus Cyanothece, comprising a group of unicellular nitrogen-fixing Cyanobacteria.</title>
        <authorList>
            <person name="Bandyopadhyay A."/>
            <person name="Elvitigala T."/>
            <person name="Welsh E."/>
            <person name="Stockel J."/>
            <person name="Liberton M."/>
            <person name="Min H."/>
            <person name="Sherman L.A."/>
            <person name="Pakrasi H.B."/>
        </authorList>
    </citation>
    <scope>NUCLEOTIDE SEQUENCE [LARGE SCALE GENOMIC DNA]</scope>
    <source>
        <strain evidence="4">PCC 7424</strain>
    </source>
</reference>
<organism evidence="3 4">
    <name type="scientific">Gloeothece citriformis (strain PCC 7424)</name>
    <name type="common">Cyanothece sp. (strain PCC 7424)</name>
    <dbReference type="NCBI Taxonomy" id="65393"/>
    <lineage>
        <taxon>Bacteria</taxon>
        <taxon>Bacillati</taxon>
        <taxon>Cyanobacteriota</taxon>
        <taxon>Cyanophyceae</taxon>
        <taxon>Oscillatoriophycideae</taxon>
        <taxon>Chroococcales</taxon>
        <taxon>Aphanothecaceae</taxon>
        <taxon>Gloeothece</taxon>
        <taxon>Gloeothece citriformis</taxon>
    </lineage>
</organism>
<dbReference type="eggNOG" id="ENOG502ZDVI">
    <property type="taxonomic scope" value="Bacteria"/>
</dbReference>
<evidence type="ECO:0000256" key="1">
    <source>
        <dbReference type="SAM" id="MobiDB-lite"/>
    </source>
</evidence>
<dbReference type="EMBL" id="CP001291">
    <property type="protein sequence ID" value="ACK72989.1"/>
    <property type="molecule type" value="Genomic_DNA"/>
</dbReference>
<dbReference type="OrthoDB" id="425513at2"/>
<dbReference type="AlphaFoldDB" id="B7KBL1"/>
<evidence type="ECO:0000313" key="4">
    <source>
        <dbReference type="Proteomes" id="UP000002384"/>
    </source>
</evidence>
<sequence>MAYVCELGTGQRIYLDNPGNQTIITTSSSSPGQQQHSSSEFTSGHWTSPPQLFHTPNGILIKITGSNGEQLIQVQGNSIAVTNHTPTVTHSQPLHLEQVASIPASSMPPMQPLEPMPPMQPMTMGNMEMSLNPMQMRMGNMEMHINSDLSSHPTRRFCSQCGAKVKESDRFCASCGHQLS</sequence>
<dbReference type="HOGENOM" id="CLU_1445275_0_0_3"/>